<reference evidence="2" key="1">
    <citation type="submission" date="2020-02" db="EMBL/GenBank/DDBJ databases">
        <authorList>
            <person name="Meier V. D."/>
        </authorList>
    </citation>
    <scope>NUCLEOTIDE SEQUENCE</scope>
    <source>
        <strain evidence="2">AVDCRST_MAG19</strain>
    </source>
</reference>
<dbReference type="Pfam" id="PF00067">
    <property type="entry name" value="p450"/>
    <property type="match status" value="1"/>
</dbReference>
<dbReference type="GO" id="GO:0016705">
    <property type="term" value="F:oxidoreductase activity, acting on paired donors, with incorporation or reduction of molecular oxygen"/>
    <property type="evidence" value="ECO:0007669"/>
    <property type="project" value="InterPro"/>
</dbReference>
<comment type="similarity">
    <text evidence="1">Belongs to the cytochrome P450 family.</text>
</comment>
<dbReference type="GO" id="GO:0004497">
    <property type="term" value="F:monooxygenase activity"/>
    <property type="evidence" value="ECO:0007669"/>
    <property type="project" value="UniProtKB-KW"/>
</dbReference>
<dbReference type="AlphaFoldDB" id="A0A6J4U857"/>
<evidence type="ECO:0000256" key="1">
    <source>
        <dbReference type="ARBA" id="ARBA00010617"/>
    </source>
</evidence>
<dbReference type="InterPro" id="IPR001128">
    <property type="entry name" value="Cyt_P450"/>
</dbReference>
<evidence type="ECO:0000313" key="2">
    <source>
        <dbReference type="EMBL" id="CAA9543222.1"/>
    </source>
</evidence>
<dbReference type="PANTHER" id="PTHR24305:SF166">
    <property type="entry name" value="CYTOCHROME P450 12A4, MITOCHONDRIAL-RELATED"/>
    <property type="match status" value="1"/>
</dbReference>
<name>A0A6J4U857_9BACT</name>
<protein>
    <submittedName>
        <fullName evidence="2">Cytochrome P450 monooxygenase</fullName>
    </submittedName>
</protein>
<dbReference type="PANTHER" id="PTHR24305">
    <property type="entry name" value="CYTOCHROME P450"/>
    <property type="match status" value="1"/>
</dbReference>
<dbReference type="SUPFAM" id="SSF48264">
    <property type="entry name" value="Cytochrome P450"/>
    <property type="match status" value="1"/>
</dbReference>
<dbReference type="GO" id="GO:0005506">
    <property type="term" value="F:iron ion binding"/>
    <property type="evidence" value="ECO:0007669"/>
    <property type="project" value="InterPro"/>
</dbReference>
<keyword evidence="2" id="KW-0503">Monooxygenase</keyword>
<gene>
    <name evidence="2" type="ORF">AVDCRST_MAG19-85</name>
</gene>
<dbReference type="InterPro" id="IPR036396">
    <property type="entry name" value="Cyt_P450_sf"/>
</dbReference>
<dbReference type="GO" id="GO:0020037">
    <property type="term" value="F:heme binding"/>
    <property type="evidence" value="ECO:0007669"/>
    <property type="project" value="InterPro"/>
</dbReference>
<dbReference type="Gene3D" id="1.10.630.10">
    <property type="entry name" value="Cytochrome P450"/>
    <property type="match status" value="1"/>
</dbReference>
<organism evidence="2">
    <name type="scientific">uncultured Thermomicrobiales bacterium</name>
    <dbReference type="NCBI Taxonomy" id="1645740"/>
    <lineage>
        <taxon>Bacteria</taxon>
        <taxon>Pseudomonadati</taxon>
        <taxon>Thermomicrobiota</taxon>
        <taxon>Thermomicrobia</taxon>
        <taxon>Thermomicrobiales</taxon>
        <taxon>environmental samples</taxon>
    </lineage>
</organism>
<sequence length="254" mass="27727">MRRVVLGDAARDGQGLTDLLARLRGDANWAFLRPKRGGLRDRFDERLNSHLARAESGSLAGMVATTPTTADSAPAQQVPPGHFAFEPAGMAAFRALARLAAHPERAERARAEIRDRDGSGWQNLPCLRACVLKSLRLWPTTPMVLRQTTDATTWDGAAMPERTGLLIVAPYLDRDERSLPAADRFAPELWRGDCSAADCRLIPFIGGPAVCPGQNLVLLLTGAMLAALLRRTLIRFAPPTRLDPRRPLPVTLNT</sequence>
<keyword evidence="2" id="KW-0560">Oxidoreductase</keyword>
<accession>A0A6J4U857</accession>
<dbReference type="EMBL" id="CADCWL010000005">
    <property type="protein sequence ID" value="CAA9543222.1"/>
    <property type="molecule type" value="Genomic_DNA"/>
</dbReference>
<dbReference type="InterPro" id="IPR050121">
    <property type="entry name" value="Cytochrome_P450_monoxygenase"/>
</dbReference>
<proteinExistence type="inferred from homology"/>